<reference evidence="4" key="2">
    <citation type="submission" date="2025-08" db="UniProtKB">
        <authorList>
            <consortium name="RefSeq"/>
        </authorList>
    </citation>
    <scope>IDENTIFICATION</scope>
    <source>
        <tissue evidence="4">Whole plant</tissue>
    </source>
</reference>
<dbReference type="PANTHER" id="PTHR45023">
    <property type="match status" value="1"/>
</dbReference>
<keyword evidence="1" id="KW-0175">Coiled coil</keyword>
<dbReference type="OrthoDB" id="70182at2759"/>
<reference evidence="3" key="1">
    <citation type="journal article" date="2016" name="Nat. Genet.">
        <title>The genome sequences of Arachis duranensis and Arachis ipaensis, the diploid ancestors of cultivated peanut.</title>
        <authorList>
            <person name="Bertioli D.J."/>
            <person name="Cannon S.B."/>
            <person name="Froenicke L."/>
            <person name="Huang G."/>
            <person name="Farmer A.D."/>
            <person name="Cannon E.K."/>
            <person name="Liu X."/>
            <person name="Gao D."/>
            <person name="Clevenger J."/>
            <person name="Dash S."/>
            <person name="Ren L."/>
            <person name="Moretzsohn M.C."/>
            <person name="Shirasawa K."/>
            <person name="Huang W."/>
            <person name="Vidigal B."/>
            <person name="Abernathy B."/>
            <person name="Chu Y."/>
            <person name="Niederhuth C.E."/>
            <person name="Umale P."/>
            <person name="Araujo A.C."/>
            <person name="Kozik A."/>
            <person name="Kim K.D."/>
            <person name="Burow M.D."/>
            <person name="Varshney R.K."/>
            <person name="Wang X."/>
            <person name="Zhang X."/>
            <person name="Barkley N."/>
            <person name="Guimaraes P.M."/>
            <person name="Isobe S."/>
            <person name="Guo B."/>
            <person name="Liao B."/>
            <person name="Stalker H.T."/>
            <person name="Schmitz R.J."/>
            <person name="Scheffler B.E."/>
            <person name="Leal-Bertioli S.C."/>
            <person name="Xun X."/>
            <person name="Jackson S.A."/>
            <person name="Michelmore R."/>
            <person name="Ozias-Akins P."/>
        </authorList>
    </citation>
    <scope>NUCLEOTIDE SEQUENCE [LARGE SCALE GENOMIC DNA]</scope>
    <source>
        <strain evidence="3">cv. V14167</strain>
    </source>
</reference>
<feature type="compositionally biased region" description="Acidic residues" evidence="2">
    <location>
        <begin position="275"/>
        <end position="284"/>
    </location>
</feature>
<dbReference type="Proteomes" id="UP000515211">
    <property type="component" value="Chromosome 3"/>
</dbReference>
<keyword evidence="3" id="KW-1185">Reference proteome</keyword>
<name>A0A6P4CRJ3_ARADU</name>
<feature type="region of interest" description="Disordered" evidence="2">
    <location>
        <begin position="268"/>
        <end position="335"/>
    </location>
</feature>
<sequence>MLISAWLNISTDHIVGTDQKDKIFWSRIRNYCVEFNSDIKRRAVACKKRWNKINKAVTKFVGCYDQASRSIRSGLNADDMKELAYKLYSTHYETSLADELGVDSLVCPQGSKKSKQKSKKKAQMSEDLSEKKLSVVKKLSFMEDIKNVREKELMDREKEREEEREHRAKIMAMKEKKLQIQAKMKEQELQTQAAMKEQKLQTQRYIKEIEINAKERKMERITKEREREMDMQILNADTSTMSEKCTGRVTPVLSEADQRTLRRLSRAERGKGIVGEEEFEEEYHEMEGDPSNPGGGVNNNPQQRRLQTDAIPILSQGQGHSMVGILSKGQHQQLG</sequence>
<dbReference type="KEGG" id="adu:107479609"/>
<dbReference type="RefSeq" id="XP_015955219.1">
    <property type="nucleotide sequence ID" value="XM_016099733.1"/>
</dbReference>
<evidence type="ECO:0000256" key="1">
    <source>
        <dbReference type="SAM" id="Coils"/>
    </source>
</evidence>
<organism evidence="3 4">
    <name type="scientific">Arachis duranensis</name>
    <name type="common">Wild peanut</name>
    <dbReference type="NCBI Taxonomy" id="130453"/>
    <lineage>
        <taxon>Eukaryota</taxon>
        <taxon>Viridiplantae</taxon>
        <taxon>Streptophyta</taxon>
        <taxon>Embryophyta</taxon>
        <taxon>Tracheophyta</taxon>
        <taxon>Spermatophyta</taxon>
        <taxon>Magnoliopsida</taxon>
        <taxon>eudicotyledons</taxon>
        <taxon>Gunneridae</taxon>
        <taxon>Pentapetalae</taxon>
        <taxon>rosids</taxon>
        <taxon>fabids</taxon>
        <taxon>Fabales</taxon>
        <taxon>Fabaceae</taxon>
        <taxon>Papilionoideae</taxon>
        <taxon>50 kb inversion clade</taxon>
        <taxon>dalbergioids sensu lato</taxon>
        <taxon>Dalbergieae</taxon>
        <taxon>Pterocarpus clade</taxon>
        <taxon>Arachis</taxon>
    </lineage>
</organism>
<evidence type="ECO:0000256" key="2">
    <source>
        <dbReference type="SAM" id="MobiDB-lite"/>
    </source>
</evidence>
<evidence type="ECO:0000313" key="3">
    <source>
        <dbReference type="Proteomes" id="UP000515211"/>
    </source>
</evidence>
<protein>
    <submittedName>
        <fullName evidence="4">Glutathione S-transferase T3-like</fullName>
    </submittedName>
</protein>
<feature type="coiled-coil region" evidence="1">
    <location>
        <begin position="156"/>
        <end position="231"/>
    </location>
</feature>
<dbReference type="GeneID" id="107479609"/>
<gene>
    <name evidence="4" type="primary">LOC107479609</name>
</gene>
<accession>A0A6P4CRJ3</accession>
<proteinExistence type="predicted"/>
<evidence type="ECO:0000313" key="4">
    <source>
        <dbReference type="RefSeq" id="XP_015955219.1"/>
    </source>
</evidence>
<dbReference type="AlphaFoldDB" id="A0A6P4CRJ3"/>
<dbReference type="PANTHER" id="PTHR45023:SF4">
    <property type="entry name" value="GLYCINE-RICH PROTEIN-RELATED"/>
    <property type="match status" value="1"/>
</dbReference>